<evidence type="ECO:0000313" key="1">
    <source>
        <dbReference type="EMBL" id="PSB20922.1"/>
    </source>
</evidence>
<reference evidence="1 2" key="1">
    <citation type="submission" date="2018-02" db="EMBL/GenBank/DDBJ databases">
        <authorList>
            <person name="Cohen D.B."/>
            <person name="Kent A.D."/>
        </authorList>
    </citation>
    <scope>NUCLEOTIDE SEQUENCE [LARGE SCALE GENOMIC DNA]</scope>
    <source>
        <strain evidence="1 2">ULC007</strain>
    </source>
</reference>
<keyword evidence="2" id="KW-1185">Reference proteome</keyword>
<evidence type="ECO:0000313" key="2">
    <source>
        <dbReference type="Proteomes" id="UP000238634"/>
    </source>
</evidence>
<dbReference type="Proteomes" id="UP000238634">
    <property type="component" value="Unassembled WGS sequence"/>
</dbReference>
<proteinExistence type="predicted"/>
<sequence>MSYPLTLFERELDDFVTSPSRPLSPPNWGTSSQNFRFKVPQNGGFRGQKSLTTQRPPTELTLIKLNRSVLQDCNQQKPLPKDCWKGAYYLNKISLFLTMKKF</sequence>
<comment type="caution">
    <text evidence="1">The sequence shown here is derived from an EMBL/GenBank/DDBJ whole genome shotgun (WGS) entry which is preliminary data.</text>
</comment>
<accession>A0A2T1DKC2</accession>
<protein>
    <submittedName>
        <fullName evidence="1">Uncharacterized protein</fullName>
    </submittedName>
</protein>
<name>A0A2T1DKC2_9CYAN</name>
<reference evidence="1 2" key="2">
    <citation type="submission" date="2018-03" db="EMBL/GenBank/DDBJ databases">
        <title>The ancient ancestry and fast evolution of plastids.</title>
        <authorList>
            <person name="Moore K.R."/>
            <person name="Magnabosco C."/>
            <person name="Momper L."/>
            <person name="Gold D.A."/>
            <person name="Bosak T."/>
            <person name="Fournier G.P."/>
        </authorList>
    </citation>
    <scope>NUCLEOTIDE SEQUENCE [LARGE SCALE GENOMIC DNA]</scope>
    <source>
        <strain evidence="1 2">ULC007</strain>
    </source>
</reference>
<dbReference type="AlphaFoldDB" id="A0A2T1DKC2"/>
<dbReference type="EMBL" id="PVWG01000004">
    <property type="protein sequence ID" value="PSB20922.1"/>
    <property type="molecule type" value="Genomic_DNA"/>
</dbReference>
<organism evidence="1 2">
    <name type="scientific">Phormidesmis priestleyi ULC007</name>
    <dbReference type="NCBI Taxonomy" id="1920490"/>
    <lineage>
        <taxon>Bacteria</taxon>
        <taxon>Bacillati</taxon>
        <taxon>Cyanobacteriota</taxon>
        <taxon>Cyanophyceae</taxon>
        <taxon>Leptolyngbyales</taxon>
        <taxon>Leptolyngbyaceae</taxon>
        <taxon>Phormidesmis</taxon>
    </lineage>
</organism>
<gene>
    <name evidence="1" type="ORF">C7B65_05815</name>
</gene>